<dbReference type="Proteomes" id="UP000285324">
    <property type="component" value="Unassembled WGS sequence"/>
</dbReference>
<keyword evidence="3" id="KW-0238">DNA-binding</keyword>
<dbReference type="SUPFAM" id="SSF46785">
    <property type="entry name" value="Winged helix' DNA-binding domain"/>
    <property type="match status" value="1"/>
</dbReference>
<keyword evidence="4" id="KW-0804">Transcription</keyword>
<accession>A0A424WGC2</accession>
<dbReference type="Gene3D" id="1.10.10.10">
    <property type="entry name" value="Winged helix-like DNA-binding domain superfamily/Winged helix DNA-binding domain"/>
    <property type="match status" value="1"/>
</dbReference>
<dbReference type="Pfam" id="PF00126">
    <property type="entry name" value="HTH_1"/>
    <property type="match status" value="1"/>
</dbReference>
<dbReference type="InterPro" id="IPR036390">
    <property type="entry name" value="WH_DNA-bd_sf"/>
</dbReference>
<organism evidence="6 7">
    <name type="scientific">Alcaligenes xylosoxydans xylosoxydans</name>
    <name type="common">Achromobacter xylosoxidans</name>
    <dbReference type="NCBI Taxonomy" id="85698"/>
    <lineage>
        <taxon>Bacteria</taxon>
        <taxon>Pseudomonadati</taxon>
        <taxon>Pseudomonadota</taxon>
        <taxon>Betaproteobacteria</taxon>
        <taxon>Burkholderiales</taxon>
        <taxon>Alcaligenaceae</taxon>
        <taxon>Achromobacter</taxon>
    </lineage>
</organism>
<dbReference type="GO" id="GO:0003700">
    <property type="term" value="F:DNA-binding transcription factor activity"/>
    <property type="evidence" value="ECO:0007669"/>
    <property type="project" value="InterPro"/>
</dbReference>
<dbReference type="InterPro" id="IPR005119">
    <property type="entry name" value="LysR_subst-bd"/>
</dbReference>
<dbReference type="InterPro" id="IPR000847">
    <property type="entry name" value="LysR_HTH_N"/>
</dbReference>
<name>A0A424WGC2_ALCXX</name>
<evidence type="ECO:0000256" key="3">
    <source>
        <dbReference type="ARBA" id="ARBA00023125"/>
    </source>
</evidence>
<dbReference type="InterPro" id="IPR050950">
    <property type="entry name" value="HTH-type_LysR_regulators"/>
</dbReference>
<dbReference type="PROSITE" id="PS50931">
    <property type="entry name" value="HTH_LYSR"/>
    <property type="match status" value="1"/>
</dbReference>
<evidence type="ECO:0000313" key="6">
    <source>
        <dbReference type="EMBL" id="RPJ92336.1"/>
    </source>
</evidence>
<dbReference type="SUPFAM" id="SSF53850">
    <property type="entry name" value="Periplasmic binding protein-like II"/>
    <property type="match status" value="1"/>
</dbReference>
<dbReference type="AlphaFoldDB" id="A0A424WGC2"/>
<sequence>MRLQHLNLLLTLARTGSMRAAAQVLNVSQPALTKSLRQLEEEVGAELVVRTPKGVRLAQAGEILAARAAVVMREIEKAREDLAWHLRGAEAQVTLGVSPAAAILLAPGAVARYGARWPQVRLRVRDTLYPQALERIRSGELDMALGPLPETGGGGDLAVQPLFESQSVIVARASHPLAGARHLSELAEAAWVLTGPAQGPGDPRALYADETQARALHLQLECESFSTLLALMPQLDLIGIMPQGFLDRYGPTLGLVRLAIADPLPKTVIYVTHRADAPLTVPARRLLDALLGEAAQLAAHP</sequence>
<dbReference type="OrthoDB" id="8629427at2"/>
<comment type="similarity">
    <text evidence="1">Belongs to the LysR transcriptional regulatory family.</text>
</comment>
<dbReference type="PANTHER" id="PTHR30419">
    <property type="entry name" value="HTH-TYPE TRANSCRIPTIONAL REGULATOR YBHD"/>
    <property type="match status" value="1"/>
</dbReference>
<dbReference type="GO" id="GO:0003677">
    <property type="term" value="F:DNA binding"/>
    <property type="evidence" value="ECO:0007669"/>
    <property type="project" value="UniProtKB-KW"/>
</dbReference>
<dbReference type="Gene3D" id="3.40.190.290">
    <property type="match status" value="1"/>
</dbReference>
<keyword evidence="2" id="KW-0805">Transcription regulation</keyword>
<evidence type="ECO:0000313" key="7">
    <source>
        <dbReference type="Proteomes" id="UP000285324"/>
    </source>
</evidence>
<dbReference type="GO" id="GO:0005829">
    <property type="term" value="C:cytosol"/>
    <property type="evidence" value="ECO:0007669"/>
    <property type="project" value="TreeGrafter"/>
</dbReference>
<dbReference type="EMBL" id="QVXO01000008">
    <property type="protein sequence ID" value="RPJ92336.1"/>
    <property type="molecule type" value="Genomic_DNA"/>
</dbReference>
<dbReference type="RefSeq" id="WP_118932109.1">
    <property type="nucleotide sequence ID" value="NZ_CP061008.1"/>
</dbReference>
<reference evidence="6 7" key="1">
    <citation type="submission" date="2018-08" db="EMBL/GenBank/DDBJ databases">
        <title>Achromobacter xylosoxidans Genome sequencing and assembly.</title>
        <authorList>
            <person name="Wang R."/>
            <person name="Rensing C."/>
            <person name="Li Y."/>
        </authorList>
    </citation>
    <scope>NUCLEOTIDE SEQUENCE [LARGE SCALE GENOMIC DNA]</scope>
    <source>
        <strain evidence="6 7">GD003A</strain>
    </source>
</reference>
<dbReference type="Pfam" id="PF03466">
    <property type="entry name" value="LysR_substrate"/>
    <property type="match status" value="1"/>
</dbReference>
<comment type="caution">
    <text evidence="6">The sequence shown here is derived from an EMBL/GenBank/DDBJ whole genome shotgun (WGS) entry which is preliminary data.</text>
</comment>
<dbReference type="InterPro" id="IPR036388">
    <property type="entry name" value="WH-like_DNA-bd_sf"/>
</dbReference>
<evidence type="ECO:0000256" key="1">
    <source>
        <dbReference type="ARBA" id="ARBA00009437"/>
    </source>
</evidence>
<feature type="domain" description="HTH lysR-type" evidence="5">
    <location>
        <begin position="1"/>
        <end position="58"/>
    </location>
</feature>
<protein>
    <submittedName>
        <fullName evidence="6">LysR family transcriptional regulator</fullName>
    </submittedName>
</protein>
<evidence type="ECO:0000259" key="5">
    <source>
        <dbReference type="PROSITE" id="PS50931"/>
    </source>
</evidence>
<evidence type="ECO:0000256" key="4">
    <source>
        <dbReference type="ARBA" id="ARBA00023163"/>
    </source>
</evidence>
<evidence type="ECO:0000256" key="2">
    <source>
        <dbReference type="ARBA" id="ARBA00023015"/>
    </source>
</evidence>
<gene>
    <name evidence="6" type="ORF">DY367_07465</name>
</gene>
<dbReference type="PRINTS" id="PR00039">
    <property type="entry name" value="HTHLYSR"/>
</dbReference>
<dbReference type="PANTHER" id="PTHR30419:SF8">
    <property type="entry name" value="NITROGEN ASSIMILATION TRANSCRIPTIONAL ACTIVATOR-RELATED"/>
    <property type="match status" value="1"/>
</dbReference>
<proteinExistence type="inferred from homology"/>